<keyword evidence="3" id="KW-1185">Reference proteome</keyword>
<dbReference type="GeneID" id="73345455"/>
<sequence length="85" mass="9353">MTPVVSIVTLHHPQQHSRRPRSHTLPVLPLPQTQSSTPTTLGGSLARAPIRSTPQSLQSPTKRAKEGIPFATGPEYRRSRQLGRL</sequence>
<feature type="compositionally biased region" description="Polar residues" evidence="1">
    <location>
        <begin position="52"/>
        <end position="61"/>
    </location>
</feature>
<dbReference type="AlphaFoldDB" id="A0A9Q8SYP7"/>
<accession>A0A9Q8SYP7</accession>
<protein>
    <submittedName>
        <fullName evidence="2">Uncharacterized protein</fullName>
    </submittedName>
</protein>
<proteinExistence type="predicted"/>
<dbReference type="Proteomes" id="UP000830671">
    <property type="component" value="Chromosome 6"/>
</dbReference>
<evidence type="ECO:0000256" key="1">
    <source>
        <dbReference type="SAM" id="MobiDB-lite"/>
    </source>
</evidence>
<dbReference type="KEGG" id="clup:CLUP02_11477"/>
<feature type="region of interest" description="Disordered" evidence="1">
    <location>
        <begin position="1"/>
        <end position="85"/>
    </location>
</feature>
<feature type="compositionally biased region" description="Basic residues" evidence="1">
    <location>
        <begin position="13"/>
        <end position="22"/>
    </location>
</feature>
<dbReference type="EMBL" id="CP019478">
    <property type="protein sequence ID" value="UQC85978.1"/>
    <property type="molecule type" value="Genomic_DNA"/>
</dbReference>
<evidence type="ECO:0000313" key="2">
    <source>
        <dbReference type="EMBL" id="UQC85978.1"/>
    </source>
</evidence>
<reference evidence="2" key="1">
    <citation type="journal article" date="2021" name="Mol. Plant Microbe Interact.">
        <title>Complete Genome Sequence of the Plant-Pathogenic Fungus Colletotrichum lupini.</title>
        <authorList>
            <person name="Baroncelli R."/>
            <person name="Pensec F."/>
            <person name="Da Lio D."/>
            <person name="Boufleur T."/>
            <person name="Vicente I."/>
            <person name="Sarrocco S."/>
            <person name="Picot A."/>
            <person name="Baraldi E."/>
            <person name="Sukno S."/>
            <person name="Thon M."/>
            <person name="Le Floch G."/>
        </authorList>
    </citation>
    <scope>NUCLEOTIDE SEQUENCE</scope>
    <source>
        <strain evidence="2">IMI 504893</strain>
    </source>
</reference>
<organism evidence="2 3">
    <name type="scientific">Colletotrichum lupini</name>
    <dbReference type="NCBI Taxonomy" id="145971"/>
    <lineage>
        <taxon>Eukaryota</taxon>
        <taxon>Fungi</taxon>
        <taxon>Dikarya</taxon>
        <taxon>Ascomycota</taxon>
        <taxon>Pezizomycotina</taxon>
        <taxon>Sordariomycetes</taxon>
        <taxon>Hypocreomycetidae</taxon>
        <taxon>Glomerellales</taxon>
        <taxon>Glomerellaceae</taxon>
        <taxon>Colletotrichum</taxon>
        <taxon>Colletotrichum acutatum species complex</taxon>
    </lineage>
</organism>
<feature type="compositionally biased region" description="Low complexity" evidence="1">
    <location>
        <begin position="30"/>
        <end position="45"/>
    </location>
</feature>
<evidence type="ECO:0000313" key="3">
    <source>
        <dbReference type="Proteomes" id="UP000830671"/>
    </source>
</evidence>
<dbReference type="RefSeq" id="XP_049147590.1">
    <property type="nucleotide sequence ID" value="XM_049290445.1"/>
</dbReference>
<name>A0A9Q8SYP7_9PEZI</name>
<gene>
    <name evidence="2" type="ORF">CLUP02_11477</name>
</gene>